<dbReference type="Pfam" id="PF07157">
    <property type="entry name" value="DNA_circ_N"/>
    <property type="match status" value="1"/>
</dbReference>
<protein>
    <submittedName>
        <fullName evidence="2">DNA circularization protein</fullName>
    </submittedName>
</protein>
<accession>A0AB34CD39</accession>
<dbReference type="EMBL" id="VWVM01000027">
    <property type="protein sequence ID" value="KAA6118666.1"/>
    <property type="molecule type" value="Genomic_DNA"/>
</dbReference>
<dbReference type="InterPro" id="IPR009826">
    <property type="entry name" value="DNA_circ_N"/>
</dbReference>
<comment type="caution">
    <text evidence="2">The sequence shown here is derived from an EMBL/GenBank/DDBJ whole genome shotgun (WGS) entry which is preliminary data.</text>
</comment>
<name>A0AB34CD39_9GAMM</name>
<evidence type="ECO:0000313" key="3">
    <source>
        <dbReference type="Proteomes" id="UP000324255"/>
    </source>
</evidence>
<feature type="domain" description="DNA circulation N-terminal" evidence="1">
    <location>
        <begin position="11"/>
        <end position="96"/>
    </location>
</feature>
<evidence type="ECO:0000259" key="1">
    <source>
        <dbReference type="Pfam" id="PF07157"/>
    </source>
</evidence>
<proteinExistence type="predicted"/>
<gene>
    <name evidence="2" type="ORF">F3I20_21915</name>
</gene>
<organism evidence="2 3">
    <name type="scientific">Candidatus Pantoea gossypiicola</name>
    <dbReference type="NCBI Taxonomy" id="2608008"/>
    <lineage>
        <taxon>Bacteria</taxon>
        <taxon>Pseudomonadati</taxon>
        <taxon>Pseudomonadota</taxon>
        <taxon>Gammaproteobacteria</taxon>
        <taxon>Enterobacterales</taxon>
        <taxon>Erwiniaceae</taxon>
        <taxon>Pantoea</taxon>
    </lineage>
</organism>
<sequence length="447" mass="48554">MDVDSGWRSRLRPASWRGVKFSMVDDEGTFGRRVQVHEYPNRDKPWTEDLGRATRRFNINAYIIGENYIDQRDKLITAIETAGSGTLVHPTYGEMKGNIDGQVRVTHSTTEGRMCRISFAFVESGELTFPTAGAASGQKLSGDADSLDSAISDMFSSFSLDDVVHFIQDDVISNATAMLNDVANTFQMIDSGVTAAMRLMQGDLSVLLSPPSTSNDFVQALQKAWRTGSRLSGDSKDLTTMIQTFSGVTLDSGLSPRGVWGNDSGTQKTQKSLSNLVAATVRTTAISEAARTVALLPQPAQSAASLNSGNSTASSINRNVSDIVNVTHPALDADAATSKPADYVSWDDLSDIRTALNDAIDKEQLRTTNDTLFLSLTNLRASVNRDIASRLAQVEKTVTRTPKDVLPALVLAAEWFDDASRETDILTRNTVTHPGFVPVEQLRVPVR</sequence>
<reference evidence="2 3" key="1">
    <citation type="submission" date="2019-09" db="EMBL/GenBank/DDBJ databases">
        <title>Genomic diversity of phyloplane-associated Pantoea species in Pakistan cotton crop.</title>
        <authorList>
            <person name="Tufail M.R."/>
            <person name="Cook D.R."/>
        </authorList>
    </citation>
    <scope>NUCLEOTIDE SEQUENCE [LARGE SCALE GENOMIC DNA]</scope>
    <source>
        <strain evidence="2 3">B_8</strain>
    </source>
</reference>
<dbReference type="Proteomes" id="UP000324255">
    <property type="component" value="Unassembled WGS sequence"/>
</dbReference>
<dbReference type="AlphaFoldDB" id="A0AB34CD39"/>
<keyword evidence="3" id="KW-1185">Reference proteome</keyword>
<evidence type="ECO:0000313" key="2">
    <source>
        <dbReference type="EMBL" id="KAA6118666.1"/>
    </source>
</evidence>
<dbReference type="RefSeq" id="WP_150015749.1">
    <property type="nucleotide sequence ID" value="NZ_VWVM01000027.1"/>
</dbReference>